<dbReference type="InterPro" id="IPR028098">
    <property type="entry name" value="Glyco_trans_4-like_N"/>
</dbReference>
<keyword evidence="3" id="KW-0808">Transferase</keyword>
<dbReference type="STRING" id="1122189.SAMN02745165_02674"/>
<dbReference type="InterPro" id="IPR001296">
    <property type="entry name" value="Glyco_trans_1"/>
</dbReference>
<dbReference type="Pfam" id="PF00534">
    <property type="entry name" value="Glycos_transf_1"/>
    <property type="match status" value="1"/>
</dbReference>
<proteinExistence type="predicted"/>
<evidence type="ECO:0000259" key="1">
    <source>
        <dbReference type="Pfam" id="PF00534"/>
    </source>
</evidence>
<dbReference type="Proteomes" id="UP000184171">
    <property type="component" value="Unassembled WGS sequence"/>
</dbReference>
<gene>
    <name evidence="3" type="ORF">SAMN02745165_02674</name>
</gene>
<dbReference type="EMBL" id="FQZT01000010">
    <property type="protein sequence ID" value="SHJ56928.1"/>
    <property type="molecule type" value="Genomic_DNA"/>
</dbReference>
<dbReference type="Gene3D" id="3.40.50.2000">
    <property type="entry name" value="Glycogen Phosphorylase B"/>
    <property type="match status" value="2"/>
</dbReference>
<organism evidence="3 4">
    <name type="scientific">Malonomonas rubra DSM 5091</name>
    <dbReference type="NCBI Taxonomy" id="1122189"/>
    <lineage>
        <taxon>Bacteria</taxon>
        <taxon>Pseudomonadati</taxon>
        <taxon>Thermodesulfobacteriota</taxon>
        <taxon>Desulfuromonadia</taxon>
        <taxon>Desulfuromonadales</taxon>
        <taxon>Geopsychrobacteraceae</taxon>
        <taxon>Malonomonas</taxon>
    </lineage>
</organism>
<dbReference type="AlphaFoldDB" id="A0A1M6KDE2"/>
<reference evidence="3 4" key="1">
    <citation type="submission" date="2016-11" db="EMBL/GenBank/DDBJ databases">
        <authorList>
            <person name="Jaros S."/>
            <person name="Januszkiewicz K."/>
            <person name="Wedrychowicz H."/>
        </authorList>
    </citation>
    <scope>NUCLEOTIDE SEQUENCE [LARGE SCALE GENOMIC DNA]</scope>
    <source>
        <strain evidence="3 4">DSM 5091</strain>
    </source>
</reference>
<dbReference type="RefSeq" id="WP_072909240.1">
    <property type="nucleotide sequence ID" value="NZ_FQZT01000010.1"/>
</dbReference>
<dbReference type="GO" id="GO:0016757">
    <property type="term" value="F:glycosyltransferase activity"/>
    <property type="evidence" value="ECO:0007669"/>
    <property type="project" value="InterPro"/>
</dbReference>
<dbReference type="OrthoDB" id="5490278at2"/>
<dbReference type="PANTHER" id="PTHR12526">
    <property type="entry name" value="GLYCOSYLTRANSFERASE"/>
    <property type="match status" value="1"/>
</dbReference>
<dbReference type="SUPFAM" id="SSF53756">
    <property type="entry name" value="UDP-Glycosyltransferase/glycogen phosphorylase"/>
    <property type="match status" value="1"/>
</dbReference>
<accession>A0A1M6KDE2</accession>
<sequence>MNSRGDRKALRVALVLSELRPGGMERLVVHLATELHNRKIPVQVICLQGLGELAYLLAEKNVPVLSLESHGSKDFSAILRLRKELKKFQPSVINMHDYASLPYVSLGNLLSGRSPLLFTAHGLLYEGFASLQKRNRFFSFFLKGLSAVSEKVSVRHREYLDWKKPIQVIANGVPEVAVSAEKRKFVRDELDCTDSTHLFLAVGNPRPEKGFEDLLAAASKLRDKGLDFLVAIAGTLTENDYCRNLQQQLVDLKLEQHCRFLGFRDDTAALYSAADSFVLSSRSEGLPMVILEAMTAGLPVVATAVGGIPDAVGDHVLLVDAEKPDDLADAMQRIAEDEIMRKDLAEKGKFFVKQNFGVERMVDQYLEWYKAVLSAEC</sequence>
<feature type="domain" description="Glycosyl transferase family 1" evidence="1">
    <location>
        <begin position="192"/>
        <end position="349"/>
    </location>
</feature>
<name>A0A1M6KDE2_MALRU</name>
<keyword evidence="4" id="KW-1185">Reference proteome</keyword>
<evidence type="ECO:0000259" key="2">
    <source>
        <dbReference type="Pfam" id="PF13439"/>
    </source>
</evidence>
<protein>
    <submittedName>
        <fullName evidence="3">Glycosyltransferase involved in cell wall bisynthesis</fullName>
    </submittedName>
</protein>
<dbReference type="Pfam" id="PF13439">
    <property type="entry name" value="Glyco_transf_4"/>
    <property type="match status" value="1"/>
</dbReference>
<evidence type="ECO:0000313" key="3">
    <source>
        <dbReference type="EMBL" id="SHJ56928.1"/>
    </source>
</evidence>
<evidence type="ECO:0000313" key="4">
    <source>
        <dbReference type="Proteomes" id="UP000184171"/>
    </source>
</evidence>
<feature type="domain" description="Glycosyltransferase subfamily 4-like N-terminal" evidence="2">
    <location>
        <begin position="21"/>
        <end position="173"/>
    </location>
</feature>
<dbReference type="PANTHER" id="PTHR12526:SF630">
    <property type="entry name" value="GLYCOSYLTRANSFERASE"/>
    <property type="match status" value="1"/>
</dbReference>